<evidence type="ECO:0000256" key="8">
    <source>
        <dbReference type="SAM" id="SignalP"/>
    </source>
</evidence>
<organism evidence="10 11">
    <name type="scientific">Sphingopyxis macrogoltabida</name>
    <name type="common">Sphingomonas macrogoltabidus</name>
    <dbReference type="NCBI Taxonomy" id="33050"/>
    <lineage>
        <taxon>Bacteria</taxon>
        <taxon>Pseudomonadati</taxon>
        <taxon>Pseudomonadota</taxon>
        <taxon>Alphaproteobacteria</taxon>
        <taxon>Sphingomonadales</taxon>
        <taxon>Sphingomonadaceae</taxon>
        <taxon>Sphingopyxis</taxon>
    </lineage>
</organism>
<evidence type="ECO:0000313" key="10">
    <source>
        <dbReference type="EMBL" id="PZQ22682.1"/>
    </source>
</evidence>
<dbReference type="AlphaFoldDB" id="A0A2W5L075"/>
<evidence type="ECO:0000256" key="3">
    <source>
        <dbReference type="ARBA" id="ARBA00022723"/>
    </source>
</evidence>
<dbReference type="GO" id="GO:0006518">
    <property type="term" value="P:peptide metabolic process"/>
    <property type="evidence" value="ECO:0007669"/>
    <property type="project" value="TreeGrafter"/>
</dbReference>
<dbReference type="InterPro" id="IPR024079">
    <property type="entry name" value="MetalloPept_cat_dom_sf"/>
</dbReference>
<dbReference type="Proteomes" id="UP000248597">
    <property type="component" value="Unassembled WGS sequence"/>
</dbReference>
<evidence type="ECO:0000256" key="5">
    <source>
        <dbReference type="ARBA" id="ARBA00022833"/>
    </source>
</evidence>
<keyword evidence="8" id="KW-0732">Signal</keyword>
<evidence type="ECO:0000259" key="9">
    <source>
        <dbReference type="Pfam" id="PF01432"/>
    </source>
</evidence>
<sequence length="664" mass="73013">MPSFRSGLLAAVPLTALMLAAPALAAEPPATLLVTSGGADATGKRCEADKAAIAAAKAALETRAGAATIAGDFAAYDALSALGQDGFGQYYLIMETHPDKAVREVAAGCVQAITAINTDIGLSRPIYDRLSAIPLAGVDDKTRFTLTKLLGDYRRAGVDKDAATRAKIAALTNEISGIGLKFAENIREDKGDIPVDPAALTGMPQDWLDAHKPGPDGKVHLTFDYPDVVPITDFAANRETRRQVATAFADRAWPANGPVLQSLLEKRYEQATILGYPDYATLITADKMIGNPQRIAEFLDDIDAATAPGANSYFTELTAFAKKDDPSIDTLQRWDASFFGNRLKKQKYDVDAAEVRQYFTYDKAQAGIFQLMGDLFDADIRPWDGKPWAEGVSAWSLYDGDRLVGHFYLDMHPRDGKFNHAAAFPIQSGIDGKQVPIAALVCNFPATGAMDHDDVVTFLHEFGHLIHWLYAGKQDYSLQNMGGLQWDFIEAPSQLLEEWAWDYDTLKTFASNDKGEVIPKALVERMNDGRWFGEALTYRRQVGFAAVSLNFYNRKPDFDLSKMYDEQTARYSPIPNIPGTHPYANFGHLDGYSAIYYTYGWSKAIATDLFSAFEAAGIRNKDVALKYRRDILEAGATSDATTLVNGFLGREWSLDAFRERLMQE</sequence>
<dbReference type="EMBL" id="QFPJ01000013">
    <property type="protein sequence ID" value="PZQ22682.1"/>
    <property type="molecule type" value="Genomic_DNA"/>
</dbReference>
<feature type="signal peptide" evidence="8">
    <location>
        <begin position="1"/>
        <end position="25"/>
    </location>
</feature>
<dbReference type="PANTHER" id="PTHR11804">
    <property type="entry name" value="PROTEASE M3 THIMET OLIGOPEPTIDASE-RELATED"/>
    <property type="match status" value="1"/>
</dbReference>
<dbReference type="InterPro" id="IPR045090">
    <property type="entry name" value="Pept_M3A_M3B"/>
</dbReference>
<keyword evidence="2 7" id="KW-0645">Protease</keyword>
<evidence type="ECO:0000256" key="6">
    <source>
        <dbReference type="ARBA" id="ARBA00023049"/>
    </source>
</evidence>
<dbReference type="SUPFAM" id="SSF55486">
    <property type="entry name" value="Metalloproteases ('zincins'), catalytic domain"/>
    <property type="match status" value="1"/>
</dbReference>
<keyword evidence="6 7" id="KW-0482">Metalloprotease</keyword>
<evidence type="ECO:0000256" key="2">
    <source>
        <dbReference type="ARBA" id="ARBA00022670"/>
    </source>
</evidence>
<name>A0A2W5L075_SPHMC</name>
<evidence type="ECO:0000256" key="4">
    <source>
        <dbReference type="ARBA" id="ARBA00022801"/>
    </source>
</evidence>
<proteinExistence type="inferred from homology"/>
<comment type="cofactor">
    <cofactor evidence="7">
        <name>Zn(2+)</name>
        <dbReference type="ChEBI" id="CHEBI:29105"/>
    </cofactor>
    <text evidence="7">Binds 1 zinc ion.</text>
</comment>
<evidence type="ECO:0000256" key="1">
    <source>
        <dbReference type="ARBA" id="ARBA00006040"/>
    </source>
</evidence>
<keyword evidence="5 7" id="KW-0862">Zinc</keyword>
<dbReference type="Gene3D" id="1.10.1370.10">
    <property type="entry name" value="Neurolysin, domain 3"/>
    <property type="match status" value="1"/>
</dbReference>
<gene>
    <name evidence="10" type="ORF">DI569_07505</name>
</gene>
<dbReference type="PANTHER" id="PTHR11804:SF84">
    <property type="entry name" value="SACCHAROLYSIN"/>
    <property type="match status" value="1"/>
</dbReference>
<feature type="chain" id="PRO_5016143941" evidence="8">
    <location>
        <begin position="26"/>
        <end position="664"/>
    </location>
</feature>
<dbReference type="GO" id="GO:0046872">
    <property type="term" value="F:metal ion binding"/>
    <property type="evidence" value="ECO:0007669"/>
    <property type="project" value="UniProtKB-UniRule"/>
</dbReference>
<evidence type="ECO:0000256" key="7">
    <source>
        <dbReference type="RuleBase" id="RU003435"/>
    </source>
</evidence>
<dbReference type="GO" id="GO:0004222">
    <property type="term" value="F:metalloendopeptidase activity"/>
    <property type="evidence" value="ECO:0007669"/>
    <property type="project" value="InterPro"/>
</dbReference>
<comment type="caution">
    <text evidence="10">The sequence shown here is derived from an EMBL/GenBank/DDBJ whole genome shotgun (WGS) entry which is preliminary data.</text>
</comment>
<dbReference type="Pfam" id="PF01432">
    <property type="entry name" value="Peptidase_M3"/>
    <property type="match status" value="1"/>
</dbReference>
<dbReference type="CDD" id="cd06455">
    <property type="entry name" value="M3A_TOP"/>
    <property type="match status" value="1"/>
</dbReference>
<dbReference type="Gene3D" id="3.40.390.10">
    <property type="entry name" value="Collagenase (Catalytic Domain)"/>
    <property type="match status" value="1"/>
</dbReference>
<protein>
    <submittedName>
        <fullName evidence="10">Peptidase M3</fullName>
    </submittedName>
</protein>
<dbReference type="InterPro" id="IPR024077">
    <property type="entry name" value="Neurolysin/TOP_dom2"/>
</dbReference>
<keyword evidence="3 7" id="KW-0479">Metal-binding</keyword>
<comment type="similarity">
    <text evidence="1 7">Belongs to the peptidase M3 family.</text>
</comment>
<dbReference type="GO" id="GO:0006508">
    <property type="term" value="P:proteolysis"/>
    <property type="evidence" value="ECO:0007669"/>
    <property type="project" value="UniProtKB-KW"/>
</dbReference>
<accession>A0A2W5L075</accession>
<feature type="domain" description="Peptidase M3A/M3B catalytic" evidence="9">
    <location>
        <begin position="236"/>
        <end position="661"/>
    </location>
</feature>
<reference evidence="10 11" key="1">
    <citation type="submission" date="2017-08" db="EMBL/GenBank/DDBJ databases">
        <title>Infants hospitalized years apart are colonized by the same room-sourced microbial strains.</title>
        <authorList>
            <person name="Brooks B."/>
            <person name="Olm M.R."/>
            <person name="Firek B.A."/>
            <person name="Baker R."/>
            <person name="Thomas B.C."/>
            <person name="Morowitz M.J."/>
            <person name="Banfield J.F."/>
        </authorList>
    </citation>
    <scope>NUCLEOTIDE SEQUENCE [LARGE SCALE GENOMIC DNA]</scope>
    <source>
        <strain evidence="10">S2_005_003_R2_47</strain>
    </source>
</reference>
<evidence type="ECO:0000313" key="11">
    <source>
        <dbReference type="Proteomes" id="UP000248597"/>
    </source>
</evidence>
<keyword evidence="4 7" id="KW-0378">Hydrolase</keyword>
<dbReference type="InterPro" id="IPR001567">
    <property type="entry name" value="Pept_M3A_M3B_dom"/>
</dbReference>